<reference evidence="3 4" key="1">
    <citation type="submission" date="2019-07" db="EMBL/GenBank/DDBJ databases">
        <title>Hymenobacter sp. straun FUR1 Genome sequencing and assembly.</title>
        <authorList>
            <person name="Chhetri G."/>
        </authorList>
    </citation>
    <scope>NUCLEOTIDE SEQUENCE [LARGE SCALE GENOMIC DNA]</scope>
    <source>
        <strain evidence="3 4">Fur1</strain>
    </source>
</reference>
<evidence type="ECO:0000313" key="4">
    <source>
        <dbReference type="Proteomes" id="UP000317624"/>
    </source>
</evidence>
<dbReference type="Proteomes" id="UP000317624">
    <property type="component" value="Unassembled WGS sequence"/>
</dbReference>
<gene>
    <name evidence="3" type="ORF">FNT36_19270</name>
</gene>
<evidence type="ECO:0000313" key="3">
    <source>
        <dbReference type="EMBL" id="TVT38340.1"/>
    </source>
</evidence>
<dbReference type="RefSeq" id="WP_144851114.1">
    <property type="nucleotide sequence ID" value="NZ_VMRJ01000005.1"/>
</dbReference>
<name>A0A558BP91_9BACT</name>
<sequence>MKANEIIFRQNRIVYTLMIVLAGLGLLWGFWDRQHKAAQASPTSAAPAAPVRPAATATFSR</sequence>
<evidence type="ECO:0000256" key="1">
    <source>
        <dbReference type="SAM" id="MobiDB-lite"/>
    </source>
</evidence>
<keyword evidence="4" id="KW-1185">Reference proteome</keyword>
<keyword evidence="2" id="KW-0472">Membrane</keyword>
<protein>
    <submittedName>
        <fullName evidence="3">Uncharacterized protein</fullName>
    </submittedName>
</protein>
<comment type="caution">
    <text evidence="3">The sequence shown here is derived from an EMBL/GenBank/DDBJ whole genome shotgun (WGS) entry which is preliminary data.</text>
</comment>
<accession>A0A558BP91</accession>
<feature type="transmembrane region" description="Helical" evidence="2">
    <location>
        <begin position="12"/>
        <end position="31"/>
    </location>
</feature>
<dbReference type="EMBL" id="VMRJ01000005">
    <property type="protein sequence ID" value="TVT38340.1"/>
    <property type="molecule type" value="Genomic_DNA"/>
</dbReference>
<proteinExistence type="predicted"/>
<organism evidence="3 4">
    <name type="scientific">Hymenobacter setariae</name>
    <dbReference type="NCBI Taxonomy" id="2594794"/>
    <lineage>
        <taxon>Bacteria</taxon>
        <taxon>Pseudomonadati</taxon>
        <taxon>Bacteroidota</taxon>
        <taxon>Cytophagia</taxon>
        <taxon>Cytophagales</taxon>
        <taxon>Hymenobacteraceae</taxon>
        <taxon>Hymenobacter</taxon>
    </lineage>
</organism>
<feature type="region of interest" description="Disordered" evidence="1">
    <location>
        <begin position="40"/>
        <end position="61"/>
    </location>
</feature>
<dbReference type="AlphaFoldDB" id="A0A558BP91"/>
<keyword evidence="2" id="KW-0812">Transmembrane</keyword>
<keyword evidence="2" id="KW-1133">Transmembrane helix</keyword>
<evidence type="ECO:0000256" key="2">
    <source>
        <dbReference type="SAM" id="Phobius"/>
    </source>
</evidence>